<dbReference type="GO" id="GO:0009088">
    <property type="term" value="P:threonine biosynthetic process"/>
    <property type="evidence" value="ECO:0007669"/>
    <property type="project" value="UniProtKB-UniRule"/>
</dbReference>
<dbReference type="NCBIfam" id="TIGR00191">
    <property type="entry name" value="thrB"/>
    <property type="match status" value="1"/>
</dbReference>
<dbReference type="SUPFAM" id="SSF55060">
    <property type="entry name" value="GHMP Kinase, C-terminal domain"/>
    <property type="match status" value="1"/>
</dbReference>
<dbReference type="InterPro" id="IPR000870">
    <property type="entry name" value="Homoserine_kinase"/>
</dbReference>
<organism evidence="16 17">
    <name type="scientific">Filifactor alocis (strain ATCC 35896 / CCUG 47790 / D40 B5)</name>
    <name type="common">Fusobacterium alocis</name>
    <dbReference type="NCBI Taxonomy" id="546269"/>
    <lineage>
        <taxon>Bacteria</taxon>
        <taxon>Bacillati</taxon>
        <taxon>Bacillota</taxon>
        <taxon>Clostridia</taxon>
        <taxon>Peptostreptococcales</taxon>
        <taxon>Filifactoraceae</taxon>
        <taxon>Filifactor</taxon>
    </lineage>
</organism>
<evidence type="ECO:0000313" key="16">
    <source>
        <dbReference type="EMBL" id="EFE28840.1"/>
    </source>
</evidence>
<dbReference type="PANTHER" id="PTHR20861">
    <property type="entry name" value="HOMOSERINE/4-DIPHOSPHOCYTIDYL-2-C-METHYL-D-ERYTHRITOL KINASE"/>
    <property type="match status" value="1"/>
</dbReference>
<evidence type="ECO:0000256" key="1">
    <source>
        <dbReference type="ARBA" id="ARBA00005015"/>
    </source>
</evidence>
<dbReference type="STRING" id="546269.HMPREF0389_00761"/>
<evidence type="ECO:0000256" key="3">
    <source>
        <dbReference type="ARBA" id="ARBA00012078"/>
    </source>
</evidence>
<evidence type="ECO:0000256" key="8">
    <source>
        <dbReference type="ARBA" id="ARBA00022741"/>
    </source>
</evidence>
<dbReference type="GO" id="GO:0005524">
    <property type="term" value="F:ATP binding"/>
    <property type="evidence" value="ECO:0007669"/>
    <property type="project" value="UniProtKB-UniRule"/>
</dbReference>
<evidence type="ECO:0000256" key="2">
    <source>
        <dbReference type="ARBA" id="ARBA00007370"/>
    </source>
</evidence>
<keyword evidence="8 13" id="KW-0547">Nucleotide-binding</keyword>
<comment type="similarity">
    <text evidence="2 13">Belongs to the GHMP kinase family. Homoserine kinase subfamily.</text>
</comment>
<dbReference type="UniPathway" id="UPA00050">
    <property type="reaction ID" value="UER00064"/>
</dbReference>
<evidence type="ECO:0000256" key="9">
    <source>
        <dbReference type="ARBA" id="ARBA00022777"/>
    </source>
</evidence>
<reference evidence="17" key="1">
    <citation type="submission" date="2010-12" db="EMBL/GenBank/DDBJ databases">
        <title>The genome sequence of Filifactor alocis strain ATCC 35896.</title>
        <authorList>
            <consortium name="The Broad Institute Genome Sequencing Platform"/>
            <person name="Ward D."/>
            <person name="Earl A."/>
            <person name="Feldgarden M."/>
            <person name="Young S.K."/>
            <person name="Gargeya S."/>
            <person name="Zeng Q."/>
            <person name="Alvarado L."/>
            <person name="Berlin A."/>
            <person name="Bochicchio J."/>
            <person name="Chapman S.B."/>
            <person name="Chen Z."/>
            <person name="Freedman E."/>
            <person name="Gellesch M."/>
            <person name="Goldberg J."/>
            <person name="Griggs A."/>
            <person name="Gujja S."/>
            <person name="Heilman E."/>
            <person name="Heiman D."/>
            <person name="Howarth C."/>
            <person name="Mehta T."/>
            <person name="Neiman D."/>
            <person name="Pearson M."/>
            <person name="Roberts A."/>
            <person name="Saif S."/>
            <person name="Shea T."/>
            <person name="Shenoy N."/>
            <person name="Sisk P."/>
            <person name="Stolte C."/>
            <person name="Sykes S."/>
            <person name="White J."/>
            <person name="Yandava C."/>
            <person name="Izard J."/>
            <person name="Blanton J.M."/>
            <person name="Baranova O.V."/>
            <person name="Tanner A.C."/>
            <person name="Dewhirst F.E."/>
            <person name="Haas B."/>
            <person name="Nusbaum C."/>
            <person name="Birren B."/>
        </authorList>
    </citation>
    <scope>NUCLEOTIDE SEQUENCE [LARGE SCALE GENOMIC DNA]</scope>
    <source>
        <strain evidence="17">ATCC 35896 / D40 B5</strain>
    </source>
</reference>
<comment type="pathway">
    <text evidence="1 13">Amino-acid biosynthesis; L-threonine biosynthesis; L-threonine from L-aspartate: step 4/5.</text>
</comment>
<accession>D6GPY7</accession>
<keyword evidence="6 13" id="KW-0808">Transferase</keyword>
<evidence type="ECO:0000259" key="15">
    <source>
        <dbReference type="Pfam" id="PF08544"/>
    </source>
</evidence>
<dbReference type="EMBL" id="CP002390">
    <property type="protein sequence ID" value="EFE28840.1"/>
    <property type="molecule type" value="Genomic_DNA"/>
</dbReference>
<gene>
    <name evidence="13 16" type="primary">thrB</name>
    <name evidence="16" type="ordered locus">HMPREF0389_00761</name>
</gene>
<dbReference type="eggNOG" id="COG0083">
    <property type="taxonomic scope" value="Bacteria"/>
</dbReference>
<dbReference type="GO" id="GO:0004413">
    <property type="term" value="F:homoserine kinase activity"/>
    <property type="evidence" value="ECO:0007669"/>
    <property type="project" value="UniProtKB-UniRule"/>
</dbReference>
<dbReference type="Pfam" id="PF00288">
    <property type="entry name" value="GHMP_kinases_N"/>
    <property type="match status" value="1"/>
</dbReference>
<evidence type="ECO:0000256" key="5">
    <source>
        <dbReference type="ARBA" id="ARBA00022605"/>
    </source>
</evidence>
<evidence type="ECO:0000313" key="17">
    <source>
        <dbReference type="Proteomes" id="UP000007468"/>
    </source>
</evidence>
<evidence type="ECO:0000256" key="10">
    <source>
        <dbReference type="ARBA" id="ARBA00022840"/>
    </source>
</evidence>
<dbReference type="SUPFAM" id="SSF54211">
    <property type="entry name" value="Ribosomal protein S5 domain 2-like"/>
    <property type="match status" value="1"/>
</dbReference>
<dbReference type="InterPro" id="IPR006204">
    <property type="entry name" value="GHMP_kinase_N_dom"/>
</dbReference>
<dbReference type="InterPro" id="IPR020568">
    <property type="entry name" value="Ribosomal_Su5_D2-typ_SF"/>
</dbReference>
<feature type="domain" description="GHMP kinase N-terminal" evidence="14">
    <location>
        <begin position="58"/>
        <end position="140"/>
    </location>
</feature>
<feature type="binding site" evidence="13">
    <location>
        <begin position="87"/>
        <end position="97"/>
    </location>
    <ligand>
        <name>ATP</name>
        <dbReference type="ChEBI" id="CHEBI:30616"/>
    </ligand>
</feature>
<keyword evidence="13" id="KW-0963">Cytoplasm</keyword>
<comment type="catalytic activity">
    <reaction evidence="11 13">
        <text>L-homoserine + ATP = O-phospho-L-homoserine + ADP + H(+)</text>
        <dbReference type="Rhea" id="RHEA:13985"/>
        <dbReference type="ChEBI" id="CHEBI:15378"/>
        <dbReference type="ChEBI" id="CHEBI:30616"/>
        <dbReference type="ChEBI" id="CHEBI:57476"/>
        <dbReference type="ChEBI" id="CHEBI:57590"/>
        <dbReference type="ChEBI" id="CHEBI:456216"/>
        <dbReference type="EC" id="2.7.1.39"/>
    </reaction>
</comment>
<dbReference type="GO" id="GO:0005737">
    <property type="term" value="C:cytoplasm"/>
    <property type="evidence" value="ECO:0007669"/>
    <property type="project" value="UniProtKB-SubCell"/>
</dbReference>
<dbReference type="EC" id="2.7.1.39" evidence="3 13"/>
<dbReference type="HAMAP" id="MF_00384">
    <property type="entry name" value="Homoser_kinase"/>
    <property type="match status" value="1"/>
</dbReference>
<keyword evidence="9 13" id="KW-0418">Kinase</keyword>
<keyword evidence="7 13" id="KW-0791">Threonine biosynthesis</keyword>
<dbReference type="PANTHER" id="PTHR20861:SF1">
    <property type="entry name" value="HOMOSERINE KINASE"/>
    <property type="match status" value="1"/>
</dbReference>
<dbReference type="PATRIC" id="fig|546269.5.peg.1248"/>
<dbReference type="AlphaFoldDB" id="D6GPY7"/>
<dbReference type="NCBIfam" id="NF002288">
    <property type="entry name" value="PRK01212.1-4"/>
    <property type="match status" value="1"/>
</dbReference>
<feature type="domain" description="GHMP kinase C-terminal" evidence="15">
    <location>
        <begin position="204"/>
        <end position="273"/>
    </location>
</feature>
<keyword evidence="5 13" id="KW-0028">Amino-acid biosynthesis</keyword>
<sequence>MSIQVKVAATTANLGPGFDTLGMALSLYNEVSLERSDSGLQIEIEGFGKGEIPHNDENLIWKAMEKVFEKQGVADKNFHLKMKNEIPLSRGLGSSASTIVAGLLLANEVCNRPYGLDELLILATEMEGHPDNVAPALLGGIVVSAMDRGEVLYQCIEPNEDWSTVVYIPNKPLATKRAREVLPTSYSKQDAVFNVSRASMLTLALMRGDLDLVGRMMEDRLHQPYRLPLIEGYDKIFDAAKQGGAKGVALSGAGSTLIAFCERKWEQEVLDRMEDAVCSNSLDGVCKILHPLQQNSYFE</sequence>
<keyword evidence="17" id="KW-1185">Reference proteome</keyword>
<dbReference type="Gene3D" id="3.30.230.10">
    <property type="match status" value="1"/>
</dbReference>
<dbReference type="InterPro" id="IPR036554">
    <property type="entry name" value="GHMP_kinase_C_sf"/>
</dbReference>
<dbReference type="PRINTS" id="PR00958">
    <property type="entry name" value="HOMSERKINASE"/>
</dbReference>
<dbReference type="Gene3D" id="3.30.70.890">
    <property type="entry name" value="GHMP kinase, C-terminal domain"/>
    <property type="match status" value="1"/>
</dbReference>
<dbReference type="Proteomes" id="UP000007468">
    <property type="component" value="Chromosome"/>
</dbReference>
<dbReference type="InterPro" id="IPR014721">
    <property type="entry name" value="Ribsml_uS5_D2-typ_fold_subgr"/>
</dbReference>
<dbReference type="Pfam" id="PF08544">
    <property type="entry name" value="GHMP_kinases_C"/>
    <property type="match status" value="1"/>
</dbReference>
<evidence type="ECO:0000256" key="11">
    <source>
        <dbReference type="ARBA" id="ARBA00049375"/>
    </source>
</evidence>
<dbReference type="OrthoDB" id="9769912at2"/>
<evidence type="ECO:0000256" key="13">
    <source>
        <dbReference type="HAMAP-Rule" id="MF_00384"/>
    </source>
</evidence>
<dbReference type="InterPro" id="IPR006203">
    <property type="entry name" value="GHMP_knse_ATP-bd_CS"/>
</dbReference>
<evidence type="ECO:0000256" key="6">
    <source>
        <dbReference type="ARBA" id="ARBA00022679"/>
    </source>
</evidence>
<protein>
    <recommendedName>
        <fullName evidence="4 13">Homoserine kinase</fullName>
        <shortName evidence="13">HK</shortName>
        <shortName evidence="13">HSK</shortName>
        <ecNumber evidence="3 13">2.7.1.39</ecNumber>
    </recommendedName>
</protein>
<comment type="function">
    <text evidence="12 13">Catalyzes the ATP-dependent phosphorylation of L-homoserine to L-homoserine phosphate.</text>
</comment>
<comment type="subcellular location">
    <subcellularLocation>
        <location evidence="13">Cytoplasm</location>
    </subcellularLocation>
</comment>
<evidence type="ECO:0000256" key="7">
    <source>
        <dbReference type="ARBA" id="ARBA00022697"/>
    </source>
</evidence>
<keyword evidence="10 13" id="KW-0067">ATP-binding</keyword>
<evidence type="ECO:0000256" key="4">
    <source>
        <dbReference type="ARBA" id="ARBA00017858"/>
    </source>
</evidence>
<dbReference type="PIRSF" id="PIRSF000676">
    <property type="entry name" value="Homoser_kin"/>
    <property type="match status" value="1"/>
</dbReference>
<proteinExistence type="inferred from homology"/>
<dbReference type="KEGG" id="faa:HMPREF0389_00761"/>
<dbReference type="PROSITE" id="PS00627">
    <property type="entry name" value="GHMP_KINASES_ATP"/>
    <property type="match status" value="1"/>
</dbReference>
<evidence type="ECO:0000259" key="14">
    <source>
        <dbReference type="Pfam" id="PF00288"/>
    </source>
</evidence>
<evidence type="ECO:0000256" key="12">
    <source>
        <dbReference type="ARBA" id="ARBA00049954"/>
    </source>
</evidence>
<name>D6GPY7_FILAD</name>
<dbReference type="RefSeq" id="WP_014262758.1">
    <property type="nucleotide sequence ID" value="NC_016630.1"/>
</dbReference>
<dbReference type="InterPro" id="IPR013750">
    <property type="entry name" value="GHMP_kinase_C_dom"/>
</dbReference>